<proteinExistence type="predicted"/>
<dbReference type="InParanoid" id="A0A419PCM2"/>
<dbReference type="Proteomes" id="UP000286415">
    <property type="component" value="Unassembled WGS sequence"/>
</dbReference>
<protein>
    <submittedName>
        <fullName evidence="2">Uncharacterized protein</fullName>
    </submittedName>
</protein>
<evidence type="ECO:0000313" key="3">
    <source>
        <dbReference type="Proteomes" id="UP000286415"/>
    </source>
</evidence>
<feature type="compositionally biased region" description="Polar residues" evidence="1">
    <location>
        <begin position="32"/>
        <end position="48"/>
    </location>
</feature>
<name>A0A419PCM2_CLOSI</name>
<dbReference type="AlphaFoldDB" id="A0A419PCM2"/>
<reference evidence="2 3" key="2">
    <citation type="journal article" date="2021" name="Genomics">
        <title>High-quality reference genome for Clonorchis sinensis.</title>
        <authorList>
            <person name="Young N.D."/>
            <person name="Stroehlein A.J."/>
            <person name="Kinkar L."/>
            <person name="Wang T."/>
            <person name="Sohn W.M."/>
            <person name="Chang B.C.H."/>
            <person name="Kaur P."/>
            <person name="Weisz D."/>
            <person name="Dudchenko O."/>
            <person name="Aiden E.L."/>
            <person name="Korhonen P.K."/>
            <person name="Gasser R.B."/>
        </authorList>
    </citation>
    <scope>NUCLEOTIDE SEQUENCE [LARGE SCALE GENOMIC DNA]</scope>
    <source>
        <strain evidence="2">Cs-k2</strain>
    </source>
</reference>
<feature type="region of interest" description="Disordered" evidence="1">
    <location>
        <begin position="32"/>
        <end position="63"/>
    </location>
</feature>
<reference evidence="2 3" key="1">
    <citation type="journal article" date="2018" name="Biotechnol. Adv.">
        <title>Improved genomic resources and new bioinformatic workflow for the carcinogenic parasite Clonorchis sinensis: Biotechnological implications.</title>
        <authorList>
            <person name="Wang D."/>
            <person name="Korhonen P.K."/>
            <person name="Gasser R.B."/>
            <person name="Young N.D."/>
        </authorList>
    </citation>
    <scope>NUCLEOTIDE SEQUENCE [LARGE SCALE GENOMIC DNA]</scope>
    <source>
        <strain evidence="2">Cs-k2</strain>
    </source>
</reference>
<sequence>MQLWLCHEFTGDKATGGVKVLKPQRPSFTTTSFLSNPDSASQRCSRSDNAPAVCSESQPIPRPDRVRQHWTKLDSVPPMTSLSCILALARTHTLALACSEYSCCVSFCESFFPGIWHWSGSAIRYSRLANQQT</sequence>
<evidence type="ECO:0000256" key="1">
    <source>
        <dbReference type="SAM" id="MobiDB-lite"/>
    </source>
</evidence>
<evidence type="ECO:0000313" key="2">
    <source>
        <dbReference type="EMBL" id="KAG5446731.1"/>
    </source>
</evidence>
<gene>
    <name evidence="2" type="ORF">CSKR_113718</name>
</gene>
<keyword evidence="3" id="KW-1185">Reference proteome</keyword>
<organism evidence="2 3">
    <name type="scientific">Clonorchis sinensis</name>
    <name type="common">Chinese liver fluke</name>
    <dbReference type="NCBI Taxonomy" id="79923"/>
    <lineage>
        <taxon>Eukaryota</taxon>
        <taxon>Metazoa</taxon>
        <taxon>Spiralia</taxon>
        <taxon>Lophotrochozoa</taxon>
        <taxon>Platyhelminthes</taxon>
        <taxon>Trematoda</taxon>
        <taxon>Digenea</taxon>
        <taxon>Opisthorchiida</taxon>
        <taxon>Opisthorchiata</taxon>
        <taxon>Opisthorchiidae</taxon>
        <taxon>Clonorchis</taxon>
    </lineage>
</organism>
<accession>A0A419PCM2</accession>
<dbReference type="EMBL" id="NIRI02000056">
    <property type="protein sequence ID" value="KAG5446731.1"/>
    <property type="molecule type" value="Genomic_DNA"/>
</dbReference>
<comment type="caution">
    <text evidence="2">The sequence shown here is derived from an EMBL/GenBank/DDBJ whole genome shotgun (WGS) entry which is preliminary data.</text>
</comment>